<dbReference type="SUPFAM" id="SSF51430">
    <property type="entry name" value="NAD(P)-linked oxidoreductase"/>
    <property type="match status" value="1"/>
</dbReference>
<dbReference type="InterPro" id="IPR023210">
    <property type="entry name" value="NADP_OxRdtase_dom"/>
</dbReference>
<keyword evidence="1" id="KW-0560">Oxidoreductase</keyword>
<evidence type="ECO:0000313" key="4">
    <source>
        <dbReference type="EMBL" id="TFY65126.1"/>
    </source>
</evidence>
<dbReference type="STRING" id="205917.A0A4Y9YRB4"/>
<dbReference type="Gene3D" id="1.20.1050.10">
    <property type="match status" value="1"/>
</dbReference>
<dbReference type="Pfam" id="PF00248">
    <property type="entry name" value="Aldo_ket_red"/>
    <property type="match status" value="1"/>
</dbReference>
<dbReference type="Pfam" id="PF13409">
    <property type="entry name" value="GST_N_2"/>
    <property type="match status" value="1"/>
</dbReference>
<comment type="caution">
    <text evidence="4">The sequence shown here is derived from an EMBL/GenBank/DDBJ whole genome shotgun (WGS) entry which is preliminary data.</text>
</comment>
<evidence type="ECO:0000313" key="5">
    <source>
        <dbReference type="Proteomes" id="UP000298327"/>
    </source>
</evidence>
<dbReference type="SUPFAM" id="SSF52833">
    <property type="entry name" value="Thioredoxin-like"/>
    <property type="match status" value="1"/>
</dbReference>
<evidence type="ECO:0000259" key="3">
    <source>
        <dbReference type="PROSITE" id="PS50404"/>
    </source>
</evidence>
<dbReference type="Pfam" id="PF20151">
    <property type="entry name" value="DUF6533"/>
    <property type="match status" value="1"/>
</dbReference>
<dbReference type="PROSITE" id="PS50404">
    <property type="entry name" value="GST_NTER"/>
    <property type="match status" value="1"/>
</dbReference>
<dbReference type="AlphaFoldDB" id="A0A4Y9YRB4"/>
<proteinExistence type="predicted"/>
<dbReference type="InterPro" id="IPR036282">
    <property type="entry name" value="Glutathione-S-Trfase_C_sf"/>
</dbReference>
<dbReference type="Gene3D" id="3.40.30.10">
    <property type="entry name" value="Glutaredoxin"/>
    <property type="match status" value="1"/>
</dbReference>
<dbReference type="OrthoDB" id="2637653at2759"/>
<keyword evidence="5" id="KW-1185">Reference proteome</keyword>
<feature type="transmembrane region" description="Helical" evidence="2">
    <location>
        <begin position="493"/>
        <end position="513"/>
    </location>
</feature>
<feature type="transmembrane region" description="Helical" evidence="2">
    <location>
        <begin position="304"/>
        <end position="322"/>
    </location>
</feature>
<dbReference type="InterPro" id="IPR050523">
    <property type="entry name" value="AKR_Detox_Biosynth"/>
</dbReference>
<dbReference type="Gene3D" id="3.20.20.100">
    <property type="entry name" value="NADP-dependent oxidoreductase domain"/>
    <property type="match status" value="1"/>
</dbReference>
<keyword evidence="2" id="KW-0812">Transmembrane</keyword>
<dbReference type="PANTHER" id="PTHR43364:SF4">
    <property type="entry name" value="NAD(P)-LINKED OXIDOREDUCTASE SUPERFAMILY PROTEIN"/>
    <property type="match status" value="1"/>
</dbReference>
<dbReference type="Proteomes" id="UP000298327">
    <property type="component" value="Unassembled WGS sequence"/>
</dbReference>
<sequence length="976" mass="107579">MTQQPLILYDIPSSSPDKAWSPNPWKARLALNAKGIPYRTVWVEYPHIAALCKRIGAEHTQMRRNGPYYTLPVMEDPNTGAIVSDSFKIVQYLDKTYPDTVRLVPDGTAAFQAMFIDATSEKVTLPMLKTLIEKIVGLLNPPSSEYFRRTREAAFGVKIEEIAPSGPARDKVWKEMLEGLSLISKWEAEGKGSFVMGETPSFADLALLALLHWVKVVEGVESKEWKDVMGADGGRWARLYEALEKWIWVDEALPDSPSPLSIAVAPRPLWASGRECQCQRVDMDDPDAAHLAAQAWGAQMVNRSSLASLVFLIWDIIITLDVEVRCIWARPNKYWIKWLFLFVRYFPVCVQIATLFVGTELAADLHYTPAACVAWYIFQEVSTQVLVVCVELILMIRVHALYDRSKRVTAVLAILFLAENIGMVYSLVRVVPGVQFDEVCIVQHTPASIVYFAVSYIAFEAILFGFTLVKFIQAVRTGWGHTPVISLLVRDGTWAFALVFVTVCINGVFYLGLDSSISAVGYEWILSMESFAGCHLILNLQNLERPSTHAHSHNSSSSVIEFTTGLYARAPDRFSRFLDLTLGTTSASASTGVEAYEMTASGEGGSGSGRTDTDASTSAGKVAAPALDVIRTGCATSLSWSQLLDTWTPARTRYGFLIARAMTLYDTDTWGSTLGVAWERQRTSVWEALSGAASRWTCFSICSVCSAVGTFAAEEPRIEVRCSYVTGYSSQPVIKYCTVIDTIAGRPRASSIYNWPGTLLEQHMYVNPPRCIFYCCEGVMGPVDGVVVYKPGAGDERADLTDARETRVPFILSTPSRYSATTNSMAAATTTTATTPKKVGYVRLGSSGLKVSRLILGCMSYGSPEWQPWVLGEEEGSSRSSLRASRSFCSLTIASLSRAEAVCWLLVRRYDAGIQTFDTANVYSNGLSEVILGKAIKQHNLPRDEIVVMTKVRGTVASAPGPCASTRRPRRSRMGM</sequence>
<dbReference type="EMBL" id="SEOQ01000348">
    <property type="protein sequence ID" value="TFY65126.1"/>
    <property type="molecule type" value="Genomic_DNA"/>
</dbReference>
<gene>
    <name evidence="4" type="ORF">EVG20_g5710</name>
</gene>
<protein>
    <recommendedName>
        <fullName evidence="3">GST N-terminal domain-containing protein</fullName>
    </recommendedName>
</protein>
<keyword evidence="2" id="KW-1133">Transmembrane helix</keyword>
<dbReference type="InterPro" id="IPR004045">
    <property type="entry name" value="Glutathione_S-Trfase_N"/>
</dbReference>
<accession>A0A4Y9YRB4</accession>
<dbReference type="InterPro" id="IPR036249">
    <property type="entry name" value="Thioredoxin-like_sf"/>
</dbReference>
<dbReference type="InterPro" id="IPR054416">
    <property type="entry name" value="GST_UstS-like_C"/>
</dbReference>
<reference evidence="4 5" key="1">
    <citation type="submission" date="2019-02" db="EMBL/GenBank/DDBJ databases">
        <title>Genome sequencing of the rare red list fungi Dentipellis fragilis.</title>
        <authorList>
            <person name="Buettner E."/>
            <person name="Kellner H."/>
        </authorList>
    </citation>
    <scope>NUCLEOTIDE SEQUENCE [LARGE SCALE GENOMIC DNA]</scope>
    <source>
        <strain evidence="4 5">DSM 105465</strain>
    </source>
</reference>
<dbReference type="PANTHER" id="PTHR43364">
    <property type="entry name" value="NADH-SPECIFIC METHYLGLYOXAL REDUCTASE-RELATED"/>
    <property type="match status" value="1"/>
</dbReference>
<feature type="domain" description="GST N-terminal" evidence="3">
    <location>
        <begin position="11"/>
        <end position="101"/>
    </location>
</feature>
<feature type="transmembrane region" description="Helical" evidence="2">
    <location>
        <begin position="448"/>
        <end position="472"/>
    </location>
</feature>
<dbReference type="SUPFAM" id="SSF47616">
    <property type="entry name" value="GST C-terminal domain-like"/>
    <property type="match status" value="1"/>
</dbReference>
<dbReference type="InterPro" id="IPR045340">
    <property type="entry name" value="DUF6533"/>
</dbReference>
<dbReference type="GO" id="GO:0016491">
    <property type="term" value="F:oxidoreductase activity"/>
    <property type="evidence" value="ECO:0007669"/>
    <property type="project" value="UniProtKB-KW"/>
</dbReference>
<name>A0A4Y9YRB4_9AGAM</name>
<feature type="transmembrane region" description="Helical" evidence="2">
    <location>
        <begin position="408"/>
        <end position="428"/>
    </location>
</feature>
<evidence type="ECO:0000256" key="1">
    <source>
        <dbReference type="ARBA" id="ARBA00023002"/>
    </source>
</evidence>
<feature type="transmembrane region" description="Helical" evidence="2">
    <location>
        <begin position="373"/>
        <end position="396"/>
    </location>
</feature>
<feature type="transmembrane region" description="Helical" evidence="2">
    <location>
        <begin position="334"/>
        <end position="353"/>
    </location>
</feature>
<evidence type="ECO:0000256" key="2">
    <source>
        <dbReference type="SAM" id="Phobius"/>
    </source>
</evidence>
<dbReference type="Pfam" id="PF22041">
    <property type="entry name" value="GST_C_7"/>
    <property type="match status" value="1"/>
</dbReference>
<organism evidence="4 5">
    <name type="scientific">Dentipellis fragilis</name>
    <dbReference type="NCBI Taxonomy" id="205917"/>
    <lineage>
        <taxon>Eukaryota</taxon>
        <taxon>Fungi</taxon>
        <taxon>Dikarya</taxon>
        <taxon>Basidiomycota</taxon>
        <taxon>Agaricomycotina</taxon>
        <taxon>Agaricomycetes</taxon>
        <taxon>Russulales</taxon>
        <taxon>Hericiaceae</taxon>
        <taxon>Dentipellis</taxon>
    </lineage>
</organism>
<dbReference type="InterPro" id="IPR036812">
    <property type="entry name" value="NAD(P)_OxRdtase_dom_sf"/>
</dbReference>
<keyword evidence="2" id="KW-0472">Membrane</keyword>
<dbReference type="CDD" id="cd03038">
    <property type="entry name" value="GST_N_etherase_LigE"/>
    <property type="match status" value="1"/>
</dbReference>